<sequence length="624" mass="69274">MGNPIVRRRLAAILAADVVTYSRLMDLDETGTHTAWKAHRGELIDATITGHEGRTVKLIGDGFLAEFPSVVNAVACAAAIQHGMRERNAGLPRDRRMELRIGINLGDVIVEGDDIYGDGVNVAARLEGIAEPGGIIVSGAVRDNVGNRLDLRFEDIGEQRLKNIDRPVRAYSVLLDIPSALVASRLDVGSQKTWSIEKPSIVVLPFNNMSGDPEQEYFGDGITEDLITDLSKISGLFVVARNTSFTYKGKPVKAQQLSQDLRVTFILEGSVRKVGSRVRVSAQLVDGRDGGHLWADRYDRDLTDIFTIQDEITHSIIEQLRIKLLPEEKEIISRVPTENMEAYGYYLRGRQFLHRHSKSYYVLAKRMFAKAIELDPLYARAYAGLADCDSFLFLHYNADVSTDSILAASAKALDLEGGLAEAHASRGLALSLRERYPEAVAEFDQAIAFDPNLFEAHYFYARACFAQGKLEEAARLFQRAAELKPDDYQALLVLTGIYRSLGREQEMQEAAREGVARAERELLLHPGNPRPAYLGAVGLAVLGELDRAKEWAARALVIDPDDGLTKYNVACVCSLVGEHERAIDLLVDLLPSATQERKSWVKHDSDLDPIRRHPRFAEVLELLT</sequence>
<evidence type="ECO:0000313" key="3">
    <source>
        <dbReference type="EMBL" id="ANY84424.1"/>
    </source>
</evidence>
<dbReference type="Gene3D" id="3.30.70.1230">
    <property type="entry name" value="Nucleotide cyclase"/>
    <property type="match status" value="1"/>
</dbReference>
<reference evidence="3" key="1">
    <citation type="submission" date="2016-07" db="EMBL/GenBank/DDBJ databases">
        <title>Microvirga ossetica sp. nov. a new species of rhizobia isolated from root nodules of the legume species Vicia alpestris Steven originated from North Ossetia region in the Caucasus.</title>
        <authorList>
            <person name="Safronova V.I."/>
            <person name="Kuznetsova I.G."/>
            <person name="Sazanova A.L."/>
            <person name="Belimov A."/>
            <person name="Andronov E."/>
            <person name="Osledkin Y.S."/>
            <person name="Onishchuk O.P."/>
            <person name="Kurchak O.N."/>
            <person name="Shaposhnikov A.I."/>
            <person name="Willems A."/>
            <person name="Tikhonovich I.A."/>
        </authorList>
    </citation>
    <scope>NUCLEOTIDE SEQUENCE [LARGE SCALE GENOMIC DNA]</scope>
    <source>
        <strain evidence="3">V5/3M</strain>
        <plasmid evidence="3">unnamed2</plasmid>
    </source>
</reference>
<dbReference type="InterPro" id="IPR029787">
    <property type="entry name" value="Nucleotide_cyclase"/>
</dbReference>
<dbReference type="PANTHER" id="PTHR43081:SF19">
    <property type="entry name" value="PH-SENSITIVE ADENYLATE CYCLASE RV1264"/>
    <property type="match status" value="1"/>
</dbReference>
<dbReference type="AlphaFoldDB" id="A0A1B2EWS3"/>
<dbReference type="PROSITE" id="PS50005">
    <property type="entry name" value="TPR"/>
    <property type="match status" value="2"/>
</dbReference>
<dbReference type="SUPFAM" id="SSF55073">
    <property type="entry name" value="Nucleotide cyclase"/>
    <property type="match status" value="1"/>
</dbReference>
<organism evidence="3">
    <name type="scientific">Microvirga ossetica</name>
    <dbReference type="NCBI Taxonomy" id="1882682"/>
    <lineage>
        <taxon>Bacteria</taxon>
        <taxon>Pseudomonadati</taxon>
        <taxon>Pseudomonadota</taxon>
        <taxon>Alphaproteobacteria</taxon>
        <taxon>Hyphomicrobiales</taxon>
        <taxon>Methylobacteriaceae</taxon>
        <taxon>Microvirga</taxon>
    </lineage>
</organism>
<gene>
    <name evidence="3" type="ORF">BB934_40180</name>
</gene>
<keyword evidence="1" id="KW-0802">TPR repeat</keyword>
<dbReference type="OrthoDB" id="54411at2"/>
<dbReference type="KEGG" id="moc:BB934_40180"/>
<geneLocation type="plasmid" evidence="3">
    <name>unnamed2</name>
</geneLocation>
<dbReference type="GO" id="GO:0006171">
    <property type="term" value="P:cAMP biosynthetic process"/>
    <property type="evidence" value="ECO:0007669"/>
    <property type="project" value="TreeGrafter"/>
</dbReference>
<dbReference type="SUPFAM" id="SSF48452">
    <property type="entry name" value="TPR-like"/>
    <property type="match status" value="1"/>
</dbReference>
<proteinExistence type="predicted"/>
<dbReference type="Gene3D" id="3.40.50.10070">
    <property type="entry name" value="TolB, N-terminal domain"/>
    <property type="match status" value="1"/>
</dbReference>
<evidence type="ECO:0000259" key="2">
    <source>
        <dbReference type="PROSITE" id="PS50125"/>
    </source>
</evidence>
<protein>
    <submittedName>
        <fullName evidence="3">Adenylate cyclase</fullName>
    </submittedName>
</protein>
<dbReference type="RefSeq" id="WP_099515315.1">
    <property type="nucleotide sequence ID" value="NZ_CP016619.1"/>
</dbReference>
<dbReference type="InterPro" id="IPR050697">
    <property type="entry name" value="Adenylyl/Guanylyl_Cyclase_3/4"/>
</dbReference>
<keyword evidence="3" id="KW-0614">Plasmid</keyword>
<dbReference type="Gene3D" id="1.25.40.10">
    <property type="entry name" value="Tetratricopeptide repeat domain"/>
    <property type="match status" value="1"/>
</dbReference>
<dbReference type="InterPro" id="IPR001054">
    <property type="entry name" value="A/G_cyclase"/>
</dbReference>
<evidence type="ECO:0000256" key="1">
    <source>
        <dbReference type="PROSITE-ProRule" id="PRU00339"/>
    </source>
</evidence>
<feature type="repeat" description="TPR" evidence="1">
    <location>
        <begin position="420"/>
        <end position="453"/>
    </location>
</feature>
<dbReference type="InterPro" id="IPR011990">
    <property type="entry name" value="TPR-like_helical_dom_sf"/>
</dbReference>
<feature type="domain" description="Guanylate cyclase" evidence="2">
    <location>
        <begin position="12"/>
        <end position="127"/>
    </location>
</feature>
<dbReference type="CDD" id="cd07302">
    <property type="entry name" value="CHD"/>
    <property type="match status" value="1"/>
</dbReference>
<dbReference type="Pfam" id="PF14559">
    <property type="entry name" value="TPR_19"/>
    <property type="match status" value="1"/>
</dbReference>
<dbReference type="SMART" id="SM00028">
    <property type="entry name" value="TPR"/>
    <property type="match status" value="4"/>
</dbReference>
<dbReference type="Pfam" id="PF00211">
    <property type="entry name" value="Guanylate_cyc"/>
    <property type="match status" value="1"/>
</dbReference>
<dbReference type="InterPro" id="IPR019734">
    <property type="entry name" value="TPR_rpt"/>
</dbReference>
<dbReference type="PANTHER" id="PTHR43081">
    <property type="entry name" value="ADENYLATE CYCLASE, TERMINAL-DIFFERENTIATION SPECIFIC-RELATED"/>
    <property type="match status" value="1"/>
</dbReference>
<dbReference type="NCBIfam" id="NF047558">
    <property type="entry name" value="TPR_END_plus"/>
    <property type="match status" value="1"/>
</dbReference>
<dbReference type="EMBL" id="CP016619">
    <property type="protein sequence ID" value="ANY84424.1"/>
    <property type="molecule type" value="Genomic_DNA"/>
</dbReference>
<feature type="repeat" description="TPR" evidence="1">
    <location>
        <begin position="454"/>
        <end position="487"/>
    </location>
</feature>
<name>A0A1B2EWS3_9HYPH</name>
<dbReference type="PROSITE" id="PS50125">
    <property type="entry name" value="GUANYLATE_CYCLASE_2"/>
    <property type="match status" value="1"/>
</dbReference>
<accession>A0A1B2EWS3</accession>
<dbReference type="GO" id="GO:0004016">
    <property type="term" value="F:adenylate cyclase activity"/>
    <property type="evidence" value="ECO:0007669"/>
    <property type="project" value="UniProtKB-ARBA"/>
</dbReference>
<dbReference type="GO" id="GO:0035556">
    <property type="term" value="P:intracellular signal transduction"/>
    <property type="evidence" value="ECO:0007669"/>
    <property type="project" value="InterPro"/>
</dbReference>